<reference evidence="2" key="1">
    <citation type="submission" date="2022-07" db="EMBL/GenBank/DDBJ databases">
        <title>Genome Sequence of Xylaria arbuscula.</title>
        <authorList>
            <person name="Buettner E."/>
        </authorList>
    </citation>
    <scope>NUCLEOTIDE SEQUENCE</scope>
    <source>
        <strain evidence="2">VT107</strain>
    </source>
</reference>
<evidence type="ECO:0000313" key="2">
    <source>
        <dbReference type="EMBL" id="KAJ3560411.1"/>
    </source>
</evidence>
<keyword evidence="3" id="KW-1185">Reference proteome</keyword>
<dbReference type="Proteomes" id="UP001148614">
    <property type="component" value="Unassembled WGS sequence"/>
</dbReference>
<dbReference type="EMBL" id="JANPWZ010002255">
    <property type="protein sequence ID" value="KAJ3560411.1"/>
    <property type="molecule type" value="Genomic_DNA"/>
</dbReference>
<accession>A0A9W8N6R6</accession>
<organism evidence="2 3">
    <name type="scientific">Xylaria arbuscula</name>
    <dbReference type="NCBI Taxonomy" id="114810"/>
    <lineage>
        <taxon>Eukaryota</taxon>
        <taxon>Fungi</taxon>
        <taxon>Dikarya</taxon>
        <taxon>Ascomycota</taxon>
        <taxon>Pezizomycotina</taxon>
        <taxon>Sordariomycetes</taxon>
        <taxon>Xylariomycetidae</taxon>
        <taxon>Xylariales</taxon>
        <taxon>Xylariaceae</taxon>
        <taxon>Xylaria</taxon>
    </lineage>
</organism>
<comment type="caution">
    <text evidence="2">The sequence shown here is derived from an EMBL/GenBank/DDBJ whole genome shotgun (WGS) entry which is preliminary data.</text>
</comment>
<protein>
    <submittedName>
        <fullName evidence="2">Uncharacterized protein</fullName>
    </submittedName>
</protein>
<feature type="compositionally biased region" description="Basic and acidic residues" evidence="1">
    <location>
        <begin position="34"/>
        <end position="43"/>
    </location>
</feature>
<evidence type="ECO:0000256" key="1">
    <source>
        <dbReference type="SAM" id="MobiDB-lite"/>
    </source>
</evidence>
<gene>
    <name evidence="2" type="ORF">NPX13_g9311</name>
</gene>
<proteinExistence type="predicted"/>
<feature type="region of interest" description="Disordered" evidence="1">
    <location>
        <begin position="1"/>
        <end position="66"/>
    </location>
</feature>
<name>A0A9W8N6R6_9PEZI</name>
<feature type="compositionally biased region" description="Pro residues" evidence="1">
    <location>
        <begin position="9"/>
        <end position="19"/>
    </location>
</feature>
<evidence type="ECO:0000313" key="3">
    <source>
        <dbReference type="Proteomes" id="UP001148614"/>
    </source>
</evidence>
<dbReference type="AlphaFoldDB" id="A0A9W8N6R6"/>
<sequence length="205" mass="21933">MDIDRSKSPRPPRPTPTPIPAFAAVDRPALFDGDADRDGEIDGRAVVSPPLADDEDPVSVTESASDNHGIDVTDTLTFELYAKTLKCFRDCDCDWYMVIMEVVARPRGAADDRERAGPDYAVTGLGIIATGSIHALEPAASRTCQPSASDNDTVVVDHRLRTHVGQQPIAVSLSSTSNWKGNPPSMEPVATQDVAYPVGHDVPGL</sequence>